<protein>
    <submittedName>
        <fullName evidence="1">Uncharacterized protein</fullName>
    </submittedName>
</protein>
<name>A0A0E9SUZ8_ANGAN</name>
<evidence type="ECO:0000313" key="1">
    <source>
        <dbReference type="EMBL" id="JAH44465.1"/>
    </source>
</evidence>
<organism evidence="1">
    <name type="scientific">Anguilla anguilla</name>
    <name type="common">European freshwater eel</name>
    <name type="synonym">Muraena anguilla</name>
    <dbReference type="NCBI Taxonomy" id="7936"/>
    <lineage>
        <taxon>Eukaryota</taxon>
        <taxon>Metazoa</taxon>
        <taxon>Chordata</taxon>
        <taxon>Craniata</taxon>
        <taxon>Vertebrata</taxon>
        <taxon>Euteleostomi</taxon>
        <taxon>Actinopterygii</taxon>
        <taxon>Neopterygii</taxon>
        <taxon>Teleostei</taxon>
        <taxon>Anguilliformes</taxon>
        <taxon>Anguillidae</taxon>
        <taxon>Anguilla</taxon>
    </lineage>
</organism>
<proteinExistence type="predicted"/>
<accession>A0A0E9SUZ8</accession>
<dbReference type="AlphaFoldDB" id="A0A0E9SUZ8"/>
<reference evidence="1" key="2">
    <citation type="journal article" date="2015" name="Fish Shellfish Immunol.">
        <title>Early steps in the European eel (Anguilla anguilla)-Vibrio vulnificus interaction in the gills: Role of the RtxA13 toxin.</title>
        <authorList>
            <person name="Callol A."/>
            <person name="Pajuelo D."/>
            <person name="Ebbesson L."/>
            <person name="Teles M."/>
            <person name="MacKenzie S."/>
            <person name="Amaro C."/>
        </authorList>
    </citation>
    <scope>NUCLEOTIDE SEQUENCE</scope>
</reference>
<sequence length="36" mass="3907">MFSALGRRRAGQGTCICLHFLPSHVVDCYLSLISPG</sequence>
<reference evidence="1" key="1">
    <citation type="submission" date="2014-11" db="EMBL/GenBank/DDBJ databases">
        <authorList>
            <person name="Amaro Gonzalez C."/>
        </authorList>
    </citation>
    <scope>NUCLEOTIDE SEQUENCE</scope>
</reference>
<dbReference type="EMBL" id="GBXM01064112">
    <property type="protein sequence ID" value="JAH44465.1"/>
    <property type="molecule type" value="Transcribed_RNA"/>
</dbReference>